<protein>
    <submittedName>
        <fullName evidence="12">Squamosa promoter-binding-like protein 6</fullName>
    </submittedName>
</protein>
<accession>A0ABD1BMR1</accession>
<keyword evidence="2" id="KW-0479">Metal-binding</keyword>
<keyword evidence="8" id="KW-0539">Nucleus</keyword>
<dbReference type="PANTHER" id="PTHR31251:SF226">
    <property type="entry name" value="SQUAMOSA PROMOTER-BINDING-LIKE PROTEIN 6"/>
    <property type="match status" value="1"/>
</dbReference>
<dbReference type="Gene3D" id="4.10.1100.10">
    <property type="entry name" value="Transcription factor, SBP-box domain"/>
    <property type="match status" value="1"/>
</dbReference>
<comment type="caution">
    <text evidence="12">The sequence shown here is derived from an EMBL/GenBank/DDBJ whole genome shotgun (WGS) entry which is preliminary data.</text>
</comment>
<evidence type="ECO:0000313" key="13">
    <source>
        <dbReference type="Proteomes" id="UP001558713"/>
    </source>
</evidence>
<feature type="compositionally biased region" description="Polar residues" evidence="10">
    <location>
        <begin position="81"/>
        <end position="90"/>
    </location>
</feature>
<evidence type="ECO:0000256" key="7">
    <source>
        <dbReference type="ARBA" id="ARBA00023163"/>
    </source>
</evidence>
<keyword evidence="7" id="KW-0804">Transcription</keyword>
<feature type="region of interest" description="Disordered" evidence="10">
    <location>
        <begin position="64"/>
        <end position="90"/>
    </location>
</feature>
<keyword evidence="4" id="KW-0862">Zinc</keyword>
<evidence type="ECO:0000256" key="9">
    <source>
        <dbReference type="PROSITE-ProRule" id="PRU00470"/>
    </source>
</evidence>
<dbReference type="Pfam" id="PF03110">
    <property type="entry name" value="SBP"/>
    <property type="match status" value="1"/>
</dbReference>
<evidence type="ECO:0000313" key="12">
    <source>
        <dbReference type="EMBL" id="KAL1218492.1"/>
    </source>
</evidence>
<organism evidence="12 13">
    <name type="scientific">Cardamine amara subsp. amara</name>
    <dbReference type="NCBI Taxonomy" id="228776"/>
    <lineage>
        <taxon>Eukaryota</taxon>
        <taxon>Viridiplantae</taxon>
        <taxon>Streptophyta</taxon>
        <taxon>Embryophyta</taxon>
        <taxon>Tracheophyta</taxon>
        <taxon>Spermatophyta</taxon>
        <taxon>Magnoliopsida</taxon>
        <taxon>eudicotyledons</taxon>
        <taxon>Gunneridae</taxon>
        <taxon>Pentapetalae</taxon>
        <taxon>rosids</taxon>
        <taxon>malvids</taxon>
        <taxon>Brassicales</taxon>
        <taxon>Brassicaceae</taxon>
        <taxon>Cardamineae</taxon>
        <taxon>Cardamine</taxon>
    </lineage>
</organism>
<evidence type="ECO:0000256" key="6">
    <source>
        <dbReference type="ARBA" id="ARBA00023125"/>
    </source>
</evidence>
<evidence type="ECO:0000256" key="5">
    <source>
        <dbReference type="ARBA" id="ARBA00023015"/>
    </source>
</evidence>
<evidence type="ECO:0000259" key="11">
    <source>
        <dbReference type="PROSITE" id="PS51141"/>
    </source>
</evidence>
<dbReference type="PANTHER" id="PTHR31251">
    <property type="entry name" value="SQUAMOSA PROMOTER-BINDING-LIKE PROTEIN 4"/>
    <property type="match status" value="1"/>
</dbReference>
<evidence type="ECO:0000256" key="1">
    <source>
        <dbReference type="ARBA" id="ARBA00004123"/>
    </source>
</evidence>
<comment type="subcellular location">
    <subcellularLocation>
        <location evidence="1">Nucleus</location>
    </subcellularLocation>
</comment>
<dbReference type="InterPro" id="IPR044817">
    <property type="entry name" value="SBP-like"/>
</dbReference>
<name>A0ABD1BMR1_CARAN</name>
<evidence type="ECO:0000256" key="10">
    <source>
        <dbReference type="SAM" id="MobiDB-lite"/>
    </source>
</evidence>
<evidence type="ECO:0000256" key="4">
    <source>
        <dbReference type="ARBA" id="ARBA00022833"/>
    </source>
</evidence>
<sequence length="399" mass="45809">MDSWSYGRTFFLANSDTFDENRKAIAGFEQRLSNELENDDLLIPNLAAKSNGFSSVSMSKVVPSNLLQEKDEEEEEKEQNRSPSSSKFSSQDLSRIDFKVRRFLDYGNDDTSALPAKKLRALNSCSLKPLCQVYDCNMDLSSCKDYHKRHRVCEIHSKTSMVIVNGIEQRFCQQCSRFHFLSEFDDGKRSCRRRLAGHNERRRKPSFYFLPNKRHNLIRNSQESFPGNLLYRVIDEHDHRRLVSFKDEPTCSMFPAIGQNSSRVYESKPEIYSPEASGISSIWDLHEAAASRSSTRALSLLSSQSQQHFPDITNTIFSIAQPNQNLNHSPINSHQMEPLWTDPEKISSGSGSSSCTIKRSSTVDLLQLSSHLQRIEQQQRNFTDEVKQEYKELYFPSSS</sequence>
<gene>
    <name evidence="12" type="ORF">V5N11_001660</name>
</gene>
<keyword evidence="6" id="KW-0238">DNA-binding</keyword>
<dbReference type="PROSITE" id="PS51141">
    <property type="entry name" value="ZF_SBP"/>
    <property type="match status" value="1"/>
</dbReference>
<feature type="domain" description="SBP-type" evidence="11">
    <location>
        <begin position="128"/>
        <end position="205"/>
    </location>
</feature>
<dbReference type="InterPro" id="IPR004333">
    <property type="entry name" value="SBP_dom"/>
</dbReference>
<reference evidence="12 13" key="1">
    <citation type="submission" date="2024-04" db="EMBL/GenBank/DDBJ databases">
        <title>Genome assembly C_amara_ONT_v2.</title>
        <authorList>
            <person name="Yant L."/>
            <person name="Moore C."/>
            <person name="Slenker M."/>
        </authorList>
    </citation>
    <scope>NUCLEOTIDE SEQUENCE [LARGE SCALE GENOMIC DNA]</scope>
    <source>
        <tissue evidence="12">Leaf</tissue>
    </source>
</reference>
<evidence type="ECO:0000256" key="3">
    <source>
        <dbReference type="ARBA" id="ARBA00022771"/>
    </source>
</evidence>
<keyword evidence="13" id="KW-1185">Reference proteome</keyword>
<dbReference type="EMBL" id="JBANAX010000211">
    <property type="protein sequence ID" value="KAL1218492.1"/>
    <property type="molecule type" value="Genomic_DNA"/>
</dbReference>
<keyword evidence="3 9" id="KW-0863">Zinc-finger</keyword>
<evidence type="ECO:0000256" key="8">
    <source>
        <dbReference type="ARBA" id="ARBA00023242"/>
    </source>
</evidence>
<proteinExistence type="predicted"/>
<dbReference type="SUPFAM" id="SSF103612">
    <property type="entry name" value="SBT domain"/>
    <property type="match status" value="1"/>
</dbReference>
<dbReference type="GO" id="GO:0003677">
    <property type="term" value="F:DNA binding"/>
    <property type="evidence" value="ECO:0007669"/>
    <property type="project" value="UniProtKB-KW"/>
</dbReference>
<evidence type="ECO:0000256" key="2">
    <source>
        <dbReference type="ARBA" id="ARBA00022723"/>
    </source>
</evidence>
<dbReference type="GO" id="GO:0008270">
    <property type="term" value="F:zinc ion binding"/>
    <property type="evidence" value="ECO:0007669"/>
    <property type="project" value="UniProtKB-KW"/>
</dbReference>
<dbReference type="GO" id="GO:0005634">
    <property type="term" value="C:nucleus"/>
    <property type="evidence" value="ECO:0007669"/>
    <property type="project" value="UniProtKB-SubCell"/>
</dbReference>
<dbReference type="FunFam" id="4.10.1100.10:FF:000001">
    <property type="entry name" value="Squamosa promoter-binding-like protein 14"/>
    <property type="match status" value="1"/>
</dbReference>
<dbReference type="Proteomes" id="UP001558713">
    <property type="component" value="Unassembled WGS sequence"/>
</dbReference>
<keyword evidence="5" id="KW-0805">Transcription regulation</keyword>
<dbReference type="InterPro" id="IPR036893">
    <property type="entry name" value="SBP_sf"/>
</dbReference>
<dbReference type="AlphaFoldDB" id="A0ABD1BMR1"/>